<proteinExistence type="predicted"/>
<organism evidence="7 8">
    <name type="scientific">Candidatus Gottesmanbacteria bacterium RIFCSPLOWO2_01_FULL_49_10</name>
    <dbReference type="NCBI Taxonomy" id="1798396"/>
    <lineage>
        <taxon>Bacteria</taxon>
        <taxon>Candidatus Gottesmaniibacteriota</taxon>
    </lineage>
</organism>
<dbReference type="EMBL" id="MFJZ01000011">
    <property type="protein sequence ID" value="OGG30627.1"/>
    <property type="molecule type" value="Genomic_DNA"/>
</dbReference>
<dbReference type="PANTHER" id="PTHR33823:SF4">
    <property type="entry name" value="GENERAL STRESS PROTEIN 16O"/>
    <property type="match status" value="1"/>
</dbReference>
<dbReference type="Proteomes" id="UP000176409">
    <property type="component" value="Unassembled WGS sequence"/>
</dbReference>
<dbReference type="GO" id="GO:0008270">
    <property type="term" value="F:zinc ion binding"/>
    <property type="evidence" value="ECO:0007669"/>
    <property type="project" value="UniProtKB-KW"/>
</dbReference>
<keyword evidence="3" id="KW-0862">Zinc</keyword>
<dbReference type="STRING" id="1798396.A2973_05480"/>
<feature type="domain" description="Zinc finger DksA/TraR C4-type" evidence="6">
    <location>
        <begin position="85"/>
        <end position="117"/>
    </location>
</feature>
<feature type="region of interest" description="Disordered" evidence="5">
    <location>
        <begin position="35"/>
        <end position="56"/>
    </location>
</feature>
<evidence type="ECO:0000256" key="3">
    <source>
        <dbReference type="ARBA" id="ARBA00022833"/>
    </source>
</evidence>
<reference evidence="7 8" key="1">
    <citation type="journal article" date="2016" name="Nat. Commun.">
        <title>Thousands of microbial genomes shed light on interconnected biogeochemical processes in an aquifer system.</title>
        <authorList>
            <person name="Anantharaman K."/>
            <person name="Brown C.T."/>
            <person name="Hug L.A."/>
            <person name="Sharon I."/>
            <person name="Castelle C.J."/>
            <person name="Probst A.J."/>
            <person name="Thomas B.C."/>
            <person name="Singh A."/>
            <person name="Wilkins M.J."/>
            <person name="Karaoz U."/>
            <person name="Brodie E.L."/>
            <person name="Williams K.H."/>
            <person name="Hubbard S.S."/>
            <person name="Banfield J.F."/>
        </authorList>
    </citation>
    <scope>NUCLEOTIDE SEQUENCE [LARGE SCALE GENOMIC DNA]</scope>
</reference>
<keyword evidence="2" id="KW-0863">Zinc-finger</keyword>
<name>A0A1F6B264_9BACT</name>
<evidence type="ECO:0000256" key="4">
    <source>
        <dbReference type="PROSITE-ProRule" id="PRU00510"/>
    </source>
</evidence>
<comment type="caution">
    <text evidence="7">The sequence shown here is derived from an EMBL/GenBank/DDBJ whole genome shotgun (WGS) entry which is preliminary data.</text>
</comment>
<evidence type="ECO:0000256" key="1">
    <source>
        <dbReference type="ARBA" id="ARBA00022723"/>
    </source>
</evidence>
<sequence length="121" mass="13528">MDGYPIHVLSDIRRHLEEEKSRVAARITELVAQDPYADPERVNDNAATDTEANEESSHDRFAALVLQMKNQLSDIDSALVRIGEGTYGFCRSCGQMIDTDRLAVLPAATLCFSCEKKKNIR</sequence>
<dbReference type="PANTHER" id="PTHR33823">
    <property type="entry name" value="RNA POLYMERASE-BINDING TRANSCRIPTION FACTOR DKSA-RELATED"/>
    <property type="match status" value="1"/>
</dbReference>
<feature type="zinc finger region" description="dksA C4-type" evidence="4">
    <location>
        <begin position="90"/>
        <end position="114"/>
    </location>
</feature>
<evidence type="ECO:0000256" key="5">
    <source>
        <dbReference type="SAM" id="MobiDB-lite"/>
    </source>
</evidence>
<evidence type="ECO:0000259" key="6">
    <source>
        <dbReference type="Pfam" id="PF01258"/>
    </source>
</evidence>
<evidence type="ECO:0000313" key="8">
    <source>
        <dbReference type="Proteomes" id="UP000176409"/>
    </source>
</evidence>
<dbReference type="SUPFAM" id="SSF57716">
    <property type="entry name" value="Glucocorticoid receptor-like (DNA-binding domain)"/>
    <property type="match status" value="1"/>
</dbReference>
<gene>
    <name evidence="7" type="ORF">A2973_05480</name>
</gene>
<evidence type="ECO:0000256" key="2">
    <source>
        <dbReference type="ARBA" id="ARBA00022771"/>
    </source>
</evidence>
<dbReference type="Pfam" id="PF01258">
    <property type="entry name" value="zf-dskA_traR"/>
    <property type="match status" value="1"/>
</dbReference>
<keyword evidence="1" id="KW-0479">Metal-binding</keyword>
<dbReference type="PROSITE" id="PS51128">
    <property type="entry name" value="ZF_DKSA_2"/>
    <property type="match status" value="1"/>
</dbReference>
<dbReference type="Gene3D" id="1.20.120.910">
    <property type="entry name" value="DksA, coiled-coil domain"/>
    <property type="match status" value="1"/>
</dbReference>
<protein>
    <recommendedName>
        <fullName evidence="6">Zinc finger DksA/TraR C4-type domain-containing protein</fullName>
    </recommendedName>
</protein>
<dbReference type="InterPro" id="IPR000962">
    <property type="entry name" value="Znf_DskA_TraR"/>
</dbReference>
<accession>A0A1F6B264</accession>
<evidence type="ECO:0000313" key="7">
    <source>
        <dbReference type="EMBL" id="OGG30627.1"/>
    </source>
</evidence>
<dbReference type="AlphaFoldDB" id="A0A1F6B264"/>